<comment type="caution">
    <text evidence="5">The sequence shown here is derived from an EMBL/GenBank/DDBJ whole genome shotgun (WGS) entry which is preliminary data.</text>
</comment>
<keyword evidence="2" id="KW-0863">Zinc-finger</keyword>
<feature type="domain" description="UBR-type" evidence="4">
    <location>
        <begin position="235"/>
        <end position="307"/>
    </location>
</feature>
<name>A0ABR2KKV1_9EUKA</name>
<keyword evidence="3" id="KW-0862">Zinc</keyword>
<dbReference type="InterPro" id="IPR045189">
    <property type="entry name" value="UBR4-like"/>
</dbReference>
<organism evidence="5 6">
    <name type="scientific">Tritrichomonas musculus</name>
    <dbReference type="NCBI Taxonomy" id="1915356"/>
    <lineage>
        <taxon>Eukaryota</taxon>
        <taxon>Metamonada</taxon>
        <taxon>Parabasalia</taxon>
        <taxon>Tritrichomonadida</taxon>
        <taxon>Tritrichomonadidae</taxon>
        <taxon>Tritrichomonas</taxon>
    </lineage>
</organism>
<dbReference type="Proteomes" id="UP001470230">
    <property type="component" value="Unassembled WGS sequence"/>
</dbReference>
<dbReference type="PANTHER" id="PTHR21725:SF1">
    <property type="entry name" value="E3 UBIQUITIN-PROTEIN LIGASE UBR4"/>
    <property type="match status" value="1"/>
</dbReference>
<keyword evidence="1" id="KW-0479">Metal-binding</keyword>
<evidence type="ECO:0000313" key="6">
    <source>
        <dbReference type="Proteomes" id="UP001470230"/>
    </source>
</evidence>
<reference evidence="5 6" key="1">
    <citation type="submission" date="2024-04" db="EMBL/GenBank/DDBJ databases">
        <title>Tritrichomonas musculus Genome.</title>
        <authorList>
            <person name="Alves-Ferreira E."/>
            <person name="Grigg M."/>
            <person name="Lorenzi H."/>
            <person name="Galac M."/>
        </authorList>
    </citation>
    <scope>NUCLEOTIDE SEQUENCE [LARGE SCALE GENOMIC DNA]</scope>
    <source>
        <strain evidence="5 6">EAF2021</strain>
    </source>
</reference>
<proteinExistence type="predicted"/>
<evidence type="ECO:0000313" key="5">
    <source>
        <dbReference type="EMBL" id="KAK8891062.1"/>
    </source>
</evidence>
<feature type="domain" description="UBR-type" evidence="4">
    <location>
        <begin position="13"/>
        <end position="83"/>
    </location>
</feature>
<protein>
    <recommendedName>
        <fullName evidence="4">UBR-type domain-containing protein</fullName>
    </recommendedName>
</protein>
<evidence type="ECO:0000259" key="4">
    <source>
        <dbReference type="SMART" id="SM00396"/>
    </source>
</evidence>
<sequence>MQFPQELKAQLPCQCTRHFTGDTPTIQRFCYCLTCGITPETNRVLCEPCAYACHADHKFCYGGTGPVVCSCGLKVETPSKKKSRKVQFNDESETTNICLCYDHPADEVAFDSDEEEEEANDDNDKPPIELTPCLPTGNLPYACTLGRTNEFFYLQHNYRCLTCRQKVGEGVCAVCARICHAGHQLQDNGITPFYCDCGLGSIKRFKCKCYYKNDSNKNYSYEDGVAVCLPFEIPFKCTAEFEKKNDGSPRAFIQRCFACDTCGIDEESPICEACALLCHKDHKLTDLGLREIVCSCNSDTCQCKKDTDKTFIPSLCAEEGISSYNCGCISSDDDLAENPDGEADHDHNHDCDGECSCGGHHHHHHEDDNDN</sequence>
<keyword evidence="6" id="KW-1185">Reference proteome</keyword>
<dbReference type="Pfam" id="PF02207">
    <property type="entry name" value="zf-UBR"/>
    <property type="match status" value="1"/>
</dbReference>
<dbReference type="InterPro" id="IPR003126">
    <property type="entry name" value="Znf_UBR"/>
</dbReference>
<accession>A0ABR2KKV1</accession>
<evidence type="ECO:0000256" key="1">
    <source>
        <dbReference type="ARBA" id="ARBA00022723"/>
    </source>
</evidence>
<dbReference type="PANTHER" id="PTHR21725">
    <property type="entry name" value="E3 UBIQUITIN-PROTEIN LIGASE UBR4"/>
    <property type="match status" value="1"/>
</dbReference>
<gene>
    <name evidence="5" type="ORF">M9Y10_028267</name>
</gene>
<dbReference type="SMART" id="SM00396">
    <property type="entry name" value="ZnF_UBR1"/>
    <property type="match status" value="3"/>
</dbReference>
<dbReference type="EMBL" id="JAPFFF010000004">
    <property type="protein sequence ID" value="KAK8891062.1"/>
    <property type="molecule type" value="Genomic_DNA"/>
</dbReference>
<evidence type="ECO:0000256" key="3">
    <source>
        <dbReference type="ARBA" id="ARBA00022833"/>
    </source>
</evidence>
<evidence type="ECO:0000256" key="2">
    <source>
        <dbReference type="ARBA" id="ARBA00022771"/>
    </source>
</evidence>
<feature type="domain" description="UBR-type" evidence="4">
    <location>
        <begin position="141"/>
        <end position="211"/>
    </location>
</feature>
<dbReference type="CDD" id="cd19671">
    <property type="entry name" value="UBR-box_UBR4_5_6_7"/>
    <property type="match status" value="1"/>
</dbReference>